<proteinExistence type="predicted"/>
<organism evidence="2 3">
    <name type="scientific">Coprinopsis cinerea (strain Okayama-7 / 130 / ATCC MYA-4618 / FGSC 9003)</name>
    <name type="common">Inky cap fungus</name>
    <name type="synonym">Hormographiella aspergillata</name>
    <dbReference type="NCBI Taxonomy" id="240176"/>
    <lineage>
        <taxon>Eukaryota</taxon>
        <taxon>Fungi</taxon>
        <taxon>Dikarya</taxon>
        <taxon>Basidiomycota</taxon>
        <taxon>Agaricomycotina</taxon>
        <taxon>Agaricomycetes</taxon>
        <taxon>Agaricomycetidae</taxon>
        <taxon>Agaricales</taxon>
        <taxon>Agaricineae</taxon>
        <taxon>Psathyrellaceae</taxon>
        <taxon>Coprinopsis</taxon>
    </lineage>
</organism>
<dbReference type="VEuPathDB" id="FungiDB:CC1G_08443"/>
<keyword evidence="3" id="KW-1185">Reference proteome</keyword>
<accession>A8NLY0</accession>
<dbReference type="EMBL" id="AACS02000012">
    <property type="protein sequence ID" value="EAU86972.2"/>
    <property type="molecule type" value="Genomic_DNA"/>
</dbReference>
<evidence type="ECO:0000313" key="3">
    <source>
        <dbReference type="Proteomes" id="UP000001861"/>
    </source>
</evidence>
<gene>
    <name evidence="2" type="ORF">CC1G_08443</name>
</gene>
<reference evidence="2 3" key="1">
    <citation type="journal article" date="2010" name="Proc. Natl. Acad. Sci. U.S.A.">
        <title>Insights into evolution of multicellular fungi from the assembled chromosomes of the mushroom Coprinopsis cinerea (Coprinus cinereus).</title>
        <authorList>
            <person name="Stajich J.E."/>
            <person name="Wilke S.K."/>
            <person name="Ahren D."/>
            <person name="Au C.H."/>
            <person name="Birren B.W."/>
            <person name="Borodovsky M."/>
            <person name="Burns C."/>
            <person name="Canback B."/>
            <person name="Casselton L.A."/>
            <person name="Cheng C.K."/>
            <person name="Deng J."/>
            <person name="Dietrich F.S."/>
            <person name="Fargo D.C."/>
            <person name="Farman M.L."/>
            <person name="Gathman A.C."/>
            <person name="Goldberg J."/>
            <person name="Guigo R."/>
            <person name="Hoegger P.J."/>
            <person name="Hooker J.B."/>
            <person name="Huggins A."/>
            <person name="James T.Y."/>
            <person name="Kamada T."/>
            <person name="Kilaru S."/>
            <person name="Kodira C."/>
            <person name="Kues U."/>
            <person name="Kupfer D."/>
            <person name="Kwan H.S."/>
            <person name="Lomsadze A."/>
            <person name="Li W."/>
            <person name="Lilly W.W."/>
            <person name="Ma L.J."/>
            <person name="Mackey A.J."/>
            <person name="Manning G."/>
            <person name="Martin F."/>
            <person name="Muraguchi H."/>
            <person name="Natvig D.O."/>
            <person name="Palmerini H."/>
            <person name="Ramesh M.A."/>
            <person name="Rehmeyer C.J."/>
            <person name="Roe B.A."/>
            <person name="Shenoy N."/>
            <person name="Stanke M."/>
            <person name="Ter-Hovhannisyan V."/>
            <person name="Tunlid A."/>
            <person name="Velagapudi R."/>
            <person name="Vision T.J."/>
            <person name="Zeng Q."/>
            <person name="Zolan M.E."/>
            <person name="Pukkila P.J."/>
        </authorList>
    </citation>
    <scope>NUCLEOTIDE SEQUENCE [LARGE SCALE GENOMIC DNA]</scope>
    <source>
        <strain evidence="3">Okayama-7 / 130 / ATCC MYA-4618 / FGSC 9003</strain>
    </source>
</reference>
<dbReference type="KEGG" id="cci:CC1G_08443"/>
<dbReference type="HOGENOM" id="CLU_1240071_0_0_1"/>
<name>A8NLY0_COPC7</name>
<feature type="compositionally biased region" description="Acidic residues" evidence="1">
    <location>
        <begin position="117"/>
        <end position="142"/>
    </location>
</feature>
<evidence type="ECO:0000256" key="1">
    <source>
        <dbReference type="SAM" id="MobiDB-lite"/>
    </source>
</evidence>
<dbReference type="RefSeq" id="XP_001834798.2">
    <property type="nucleotide sequence ID" value="XM_001834746.2"/>
</dbReference>
<dbReference type="GeneID" id="6011314"/>
<dbReference type="Proteomes" id="UP000001861">
    <property type="component" value="Unassembled WGS sequence"/>
</dbReference>
<dbReference type="InParanoid" id="A8NLY0"/>
<dbReference type="AlphaFoldDB" id="A8NLY0"/>
<evidence type="ECO:0000313" key="2">
    <source>
        <dbReference type="EMBL" id="EAU86972.2"/>
    </source>
</evidence>
<comment type="caution">
    <text evidence="2">The sequence shown here is derived from an EMBL/GenBank/DDBJ whole genome shotgun (WGS) entry which is preliminary data.</text>
</comment>
<protein>
    <submittedName>
        <fullName evidence="2">PKL/CAK/Fmp29-like protein kinase subdomain-containing protein</fullName>
    </submittedName>
</protein>
<feature type="region of interest" description="Disordered" evidence="1">
    <location>
        <begin position="93"/>
        <end position="147"/>
    </location>
</feature>
<sequence>MDYAMRNLAFDDDITTITAFLDWDDVAIIPFILCSKYVAEIHPDWGGEDWERETGGFSSIQPPAAEGVTDEELENVFQRRLYAAAFLTEKKRMEEERTTATGEWQAVANPMDRTPEPNEEDTDEEDAVSSDSEDVEEEVDSEEERRLQDECDRAFERRELVFYDHFRKEYRKRLERLDPRFATPGFWKMAEDALKIHHLVTYGAEEWIAYYGQLRVRAMPARE</sequence>
<dbReference type="GO" id="GO:0016301">
    <property type="term" value="F:kinase activity"/>
    <property type="evidence" value="ECO:0007669"/>
    <property type="project" value="UniProtKB-KW"/>
</dbReference>